<keyword evidence="5 6" id="KW-0472">Membrane</keyword>
<keyword evidence="4 6" id="KW-1133">Transmembrane helix</keyword>
<evidence type="ECO:0000313" key="8">
    <source>
        <dbReference type="EMBL" id="MDC5699150.1"/>
    </source>
</evidence>
<evidence type="ECO:0000259" key="7">
    <source>
        <dbReference type="PROSITE" id="PS50850"/>
    </source>
</evidence>
<accession>A0ABT5GMN1</accession>
<feature type="domain" description="Major facilitator superfamily (MFS) profile" evidence="7">
    <location>
        <begin position="18"/>
        <end position="318"/>
    </location>
</feature>
<dbReference type="PANTHER" id="PTHR43124">
    <property type="entry name" value="PURINE EFFLUX PUMP PBUE"/>
    <property type="match status" value="1"/>
</dbReference>
<name>A0ABT5GMN1_9MICO</name>
<feature type="transmembrane region" description="Helical" evidence="6">
    <location>
        <begin position="214"/>
        <end position="235"/>
    </location>
</feature>
<dbReference type="InterPro" id="IPR011701">
    <property type="entry name" value="MFS"/>
</dbReference>
<dbReference type="PANTHER" id="PTHR43124:SF3">
    <property type="entry name" value="CHLORAMPHENICOL EFFLUX PUMP RV0191"/>
    <property type="match status" value="1"/>
</dbReference>
<keyword evidence="9" id="KW-1185">Reference proteome</keyword>
<feature type="transmembrane region" description="Helical" evidence="6">
    <location>
        <begin position="109"/>
        <end position="127"/>
    </location>
</feature>
<feature type="transmembrane region" description="Helical" evidence="6">
    <location>
        <begin position="20"/>
        <end position="42"/>
    </location>
</feature>
<dbReference type="PROSITE" id="PS50850">
    <property type="entry name" value="MFS"/>
    <property type="match status" value="1"/>
</dbReference>
<feature type="transmembrane region" description="Helical" evidence="6">
    <location>
        <begin position="173"/>
        <end position="193"/>
    </location>
</feature>
<sequence length="318" mass="31418">MPSTTLAPAQRETRLPLPALVALGAATLVMVTAEMLPTAVLVPMSAGLGVDESLTGQLVASWALTVVVASLPLTRLTRAVDRRTLILVGLVGLAASSLATGLAPSFGVALTARLFGAAAVGLLWATANAHVADLVPERLLGRAVSVVLMGATLGLVVGTPVVRVVADATSWRVALGLVAVAALAVALAVRTLVPRRPRVAPPRATAARAGVEPLVPTLLLTALVGLLLVGFYGTYTFITRLGEPAAALLPGGMGTLLLGFGLASAAGVALAGRAARPGAALVVASGATAVGLLGLVTASHGVLGLVTLVGLGVATGAL</sequence>
<evidence type="ECO:0000256" key="5">
    <source>
        <dbReference type="ARBA" id="ARBA00023136"/>
    </source>
</evidence>
<dbReference type="InterPro" id="IPR050189">
    <property type="entry name" value="MFS_Efflux_Transporters"/>
</dbReference>
<proteinExistence type="predicted"/>
<evidence type="ECO:0000256" key="6">
    <source>
        <dbReference type="SAM" id="Phobius"/>
    </source>
</evidence>
<feature type="transmembrane region" description="Helical" evidence="6">
    <location>
        <begin position="247"/>
        <end position="271"/>
    </location>
</feature>
<keyword evidence="2" id="KW-1003">Cell membrane</keyword>
<feature type="transmembrane region" description="Helical" evidence="6">
    <location>
        <begin position="139"/>
        <end position="161"/>
    </location>
</feature>
<evidence type="ECO:0000256" key="3">
    <source>
        <dbReference type="ARBA" id="ARBA00022692"/>
    </source>
</evidence>
<dbReference type="Pfam" id="PF07690">
    <property type="entry name" value="MFS_1"/>
    <property type="match status" value="1"/>
</dbReference>
<reference evidence="8 9" key="1">
    <citation type="submission" date="2022-11" db="EMBL/GenBank/DDBJ databases">
        <title>Anaerobic phenanthrene biodegradation by a DNRA strain PheN6.</title>
        <authorList>
            <person name="Zhang Z."/>
        </authorList>
    </citation>
    <scope>NUCLEOTIDE SEQUENCE [LARGE SCALE GENOMIC DNA]</scope>
    <source>
        <strain evidence="8 9">PheN6</strain>
    </source>
</reference>
<evidence type="ECO:0000256" key="1">
    <source>
        <dbReference type="ARBA" id="ARBA00004651"/>
    </source>
</evidence>
<feature type="non-terminal residue" evidence="8">
    <location>
        <position position="318"/>
    </location>
</feature>
<keyword evidence="3 6" id="KW-0812">Transmembrane</keyword>
<dbReference type="RefSeq" id="WP_272463709.1">
    <property type="nucleotide sequence ID" value="NZ_JAPFQL010000113.1"/>
</dbReference>
<feature type="transmembrane region" description="Helical" evidence="6">
    <location>
        <begin position="85"/>
        <end position="103"/>
    </location>
</feature>
<dbReference type="Proteomes" id="UP001150259">
    <property type="component" value="Unassembled WGS sequence"/>
</dbReference>
<evidence type="ECO:0000256" key="4">
    <source>
        <dbReference type="ARBA" id="ARBA00022989"/>
    </source>
</evidence>
<comment type="caution">
    <text evidence="8">The sequence shown here is derived from an EMBL/GenBank/DDBJ whole genome shotgun (WGS) entry which is preliminary data.</text>
</comment>
<comment type="subcellular location">
    <subcellularLocation>
        <location evidence="1">Cell membrane</location>
        <topology evidence="1">Multi-pass membrane protein</topology>
    </subcellularLocation>
</comment>
<dbReference type="EMBL" id="JAPFQL010000113">
    <property type="protein sequence ID" value="MDC5699150.1"/>
    <property type="molecule type" value="Genomic_DNA"/>
</dbReference>
<evidence type="ECO:0000313" key="9">
    <source>
        <dbReference type="Proteomes" id="UP001150259"/>
    </source>
</evidence>
<protein>
    <submittedName>
        <fullName evidence="8">MFS transporter</fullName>
    </submittedName>
</protein>
<dbReference type="SUPFAM" id="SSF103473">
    <property type="entry name" value="MFS general substrate transporter"/>
    <property type="match status" value="1"/>
</dbReference>
<gene>
    <name evidence="8" type="ORF">OO014_18020</name>
</gene>
<organism evidence="8 9">
    <name type="scientific">Intrasporangium calvum</name>
    <dbReference type="NCBI Taxonomy" id="53358"/>
    <lineage>
        <taxon>Bacteria</taxon>
        <taxon>Bacillati</taxon>
        <taxon>Actinomycetota</taxon>
        <taxon>Actinomycetes</taxon>
        <taxon>Micrococcales</taxon>
        <taxon>Intrasporangiaceae</taxon>
        <taxon>Intrasporangium</taxon>
    </lineage>
</organism>
<feature type="transmembrane region" description="Helical" evidence="6">
    <location>
        <begin position="278"/>
        <end position="298"/>
    </location>
</feature>
<feature type="transmembrane region" description="Helical" evidence="6">
    <location>
        <begin position="54"/>
        <end position="73"/>
    </location>
</feature>
<dbReference type="InterPro" id="IPR020846">
    <property type="entry name" value="MFS_dom"/>
</dbReference>
<dbReference type="Gene3D" id="1.20.1250.20">
    <property type="entry name" value="MFS general substrate transporter like domains"/>
    <property type="match status" value="1"/>
</dbReference>
<dbReference type="InterPro" id="IPR036259">
    <property type="entry name" value="MFS_trans_sf"/>
</dbReference>
<evidence type="ECO:0000256" key="2">
    <source>
        <dbReference type="ARBA" id="ARBA00022475"/>
    </source>
</evidence>